<dbReference type="EnsemblFungi" id="MAPG_10579T0">
    <property type="protein sequence ID" value="MAPG_10579T0"/>
    <property type="gene ID" value="MAPG_10579"/>
</dbReference>
<sequence length="218" mass="24764">MPSPRRFSGKQQRRAITNDEAKAKLKALLKDIIPYFIPLAGPVRALDWYNEDQPTPLPHQSFLDILNSDWATWDDKARSLGELCDLGEPTYHHMLGVPSNVVFEYATFDRPKGKLPALITCVELPRLDYITLPDFDAAYAILRVHRPFPTIAITLRPGGWYIDVLTCGVEAAMDIGVEPPAEEKELVPLLYMNLYQCPLVKHHFVQRIRLLIDALTQS</sequence>
<dbReference type="AlphaFoldDB" id="A0A0C4ECZ0"/>
<keyword evidence="3" id="KW-1185">Reference proteome</keyword>
<reference evidence="1" key="2">
    <citation type="submission" date="2010-05" db="EMBL/GenBank/DDBJ databases">
        <title>The Genome Sequence of Magnaporthe poae strain ATCC 64411.</title>
        <authorList>
            <consortium name="The Broad Institute Genome Sequencing Platform"/>
            <consortium name="Broad Institute Genome Sequencing Center for Infectious Disease"/>
            <person name="Ma L.-J."/>
            <person name="Dead R."/>
            <person name="Young S."/>
            <person name="Zeng Q."/>
            <person name="Koehrsen M."/>
            <person name="Alvarado L."/>
            <person name="Berlin A."/>
            <person name="Chapman S.B."/>
            <person name="Chen Z."/>
            <person name="Freedman E."/>
            <person name="Gellesch M."/>
            <person name="Goldberg J."/>
            <person name="Griggs A."/>
            <person name="Gujja S."/>
            <person name="Heilman E.R."/>
            <person name="Heiman D."/>
            <person name="Hepburn T."/>
            <person name="Howarth C."/>
            <person name="Jen D."/>
            <person name="Larson L."/>
            <person name="Mehta T."/>
            <person name="Neiman D."/>
            <person name="Pearson M."/>
            <person name="Roberts A."/>
            <person name="Saif S."/>
            <person name="Shea T."/>
            <person name="Shenoy N."/>
            <person name="Sisk P."/>
            <person name="Stolte C."/>
            <person name="Sykes S."/>
            <person name="Walk T."/>
            <person name="White J."/>
            <person name="Yandava C."/>
            <person name="Haas B."/>
            <person name="Nusbaum C."/>
            <person name="Birren B."/>
        </authorList>
    </citation>
    <scope>NUCLEOTIDE SEQUENCE</scope>
    <source>
        <strain evidence="1">ATCC 64411</strain>
    </source>
</reference>
<dbReference type="Proteomes" id="UP000011715">
    <property type="component" value="Unassembled WGS sequence"/>
</dbReference>
<evidence type="ECO:0000313" key="2">
    <source>
        <dbReference type="EnsemblFungi" id="MAPG_10579T0"/>
    </source>
</evidence>
<evidence type="ECO:0000313" key="3">
    <source>
        <dbReference type="Proteomes" id="UP000011715"/>
    </source>
</evidence>
<name>A0A0C4ECZ0_MAGP6</name>
<dbReference type="VEuPathDB" id="FungiDB:MAPG_10579"/>
<reference evidence="3" key="1">
    <citation type="submission" date="2010-05" db="EMBL/GenBank/DDBJ databases">
        <title>The genome sequence of Magnaporthe poae strain ATCC 64411.</title>
        <authorList>
            <person name="Ma L.-J."/>
            <person name="Dead R."/>
            <person name="Young S."/>
            <person name="Zeng Q."/>
            <person name="Koehrsen M."/>
            <person name="Alvarado L."/>
            <person name="Berlin A."/>
            <person name="Chapman S.B."/>
            <person name="Chen Z."/>
            <person name="Freedman E."/>
            <person name="Gellesch M."/>
            <person name="Goldberg J."/>
            <person name="Griggs A."/>
            <person name="Gujja S."/>
            <person name="Heilman E.R."/>
            <person name="Heiman D."/>
            <person name="Hepburn T."/>
            <person name="Howarth C."/>
            <person name="Jen D."/>
            <person name="Larson L."/>
            <person name="Mehta T."/>
            <person name="Neiman D."/>
            <person name="Pearson M."/>
            <person name="Roberts A."/>
            <person name="Saif S."/>
            <person name="Shea T."/>
            <person name="Shenoy N."/>
            <person name="Sisk P."/>
            <person name="Stolte C."/>
            <person name="Sykes S."/>
            <person name="Walk T."/>
            <person name="White J."/>
            <person name="Yandava C."/>
            <person name="Haas B."/>
            <person name="Nusbaum C."/>
            <person name="Birren B."/>
        </authorList>
    </citation>
    <scope>NUCLEOTIDE SEQUENCE [LARGE SCALE GENOMIC DNA]</scope>
    <source>
        <strain evidence="3">ATCC 64411 / 73-15</strain>
    </source>
</reference>
<reference evidence="1" key="3">
    <citation type="submission" date="2011-03" db="EMBL/GenBank/DDBJ databases">
        <title>Annotation of Magnaporthe poae ATCC 64411.</title>
        <authorList>
            <person name="Ma L.-J."/>
            <person name="Dead R."/>
            <person name="Young S.K."/>
            <person name="Zeng Q."/>
            <person name="Gargeya S."/>
            <person name="Fitzgerald M."/>
            <person name="Haas B."/>
            <person name="Abouelleil A."/>
            <person name="Alvarado L."/>
            <person name="Arachchi H.M."/>
            <person name="Berlin A."/>
            <person name="Brown A."/>
            <person name="Chapman S.B."/>
            <person name="Chen Z."/>
            <person name="Dunbar C."/>
            <person name="Freedman E."/>
            <person name="Gearin G."/>
            <person name="Gellesch M."/>
            <person name="Goldberg J."/>
            <person name="Griggs A."/>
            <person name="Gujja S."/>
            <person name="Heiman D."/>
            <person name="Howarth C."/>
            <person name="Larson L."/>
            <person name="Lui A."/>
            <person name="MacDonald P.J.P."/>
            <person name="Mehta T."/>
            <person name="Montmayeur A."/>
            <person name="Murphy C."/>
            <person name="Neiman D."/>
            <person name="Pearson M."/>
            <person name="Priest M."/>
            <person name="Roberts A."/>
            <person name="Saif S."/>
            <person name="Shea T."/>
            <person name="Shenoy N."/>
            <person name="Sisk P."/>
            <person name="Stolte C."/>
            <person name="Sykes S."/>
            <person name="Yandava C."/>
            <person name="Wortman J."/>
            <person name="Nusbaum C."/>
            <person name="Birren B."/>
        </authorList>
    </citation>
    <scope>NUCLEOTIDE SEQUENCE</scope>
    <source>
        <strain evidence="1">ATCC 64411</strain>
    </source>
</reference>
<dbReference type="EMBL" id="GL876975">
    <property type="protein sequence ID" value="KLU90727.1"/>
    <property type="molecule type" value="Genomic_DNA"/>
</dbReference>
<evidence type="ECO:0000313" key="1">
    <source>
        <dbReference type="EMBL" id="KLU90727.1"/>
    </source>
</evidence>
<organism evidence="2 3">
    <name type="scientific">Magnaporthiopsis poae (strain ATCC 64411 / 73-15)</name>
    <name type="common">Kentucky bluegrass fungus</name>
    <name type="synonym">Magnaporthe poae</name>
    <dbReference type="NCBI Taxonomy" id="644358"/>
    <lineage>
        <taxon>Eukaryota</taxon>
        <taxon>Fungi</taxon>
        <taxon>Dikarya</taxon>
        <taxon>Ascomycota</taxon>
        <taxon>Pezizomycotina</taxon>
        <taxon>Sordariomycetes</taxon>
        <taxon>Sordariomycetidae</taxon>
        <taxon>Magnaporthales</taxon>
        <taxon>Magnaporthaceae</taxon>
        <taxon>Magnaporthiopsis</taxon>
    </lineage>
</organism>
<accession>A0A0C4ECZ0</accession>
<dbReference type="EMBL" id="ADBL01002363">
    <property type="status" value="NOT_ANNOTATED_CDS"/>
    <property type="molecule type" value="Genomic_DNA"/>
</dbReference>
<proteinExistence type="predicted"/>
<reference evidence="2" key="4">
    <citation type="journal article" date="2015" name="G3 (Bethesda)">
        <title>Genome sequences of three phytopathogenic species of the Magnaporthaceae family of fungi.</title>
        <authorList>
            <person name="Okagaki L.H."/>
            <person name="Nunes C.C."/>
            <person name="Sailsbery J."/>
            <person name="Clay B."/>
            <person name="Brown D."/>
            <person name="John T."/>
            <person name="Oh Y."/>
            <person name="Young N."/>
            <person name="Fitzgerald M."/>
            <person name="Haas B.J."/>
            <person name="Zeng Q."/>
            <person name="Young S."/>
            <person name="Adiconis X."/>
            <person name="Fan L."/>
            <person name="Levin J.Z."/>
            <person name="Mitchell T.K."/>
            <person name="Okubara P.A."/>
            <person name="Farman M.L."/>
            <person name="Kohn L.M."/>
            <person name="Birren B."/>
            <person name="Ma L.-J."/>
            <person name="Dean R.A."/>
        </authorList>
    </citation>
    <scope>NUCLEOTIDE SEQUENCE</scope>
    <source>
        <strain evidence="2">ATCC 64411 / 73-15</strain>
    </source>
</reference>
<gene>
    <name evidence="1" type="ORF">MAPG_10579</name>
</gene>
<protein>
    <submittedName>
        <fullName evidence="1 2">Uncharacterized protein</fullName>
    </submittedName>
</protein>
<reference evidence="2" key="5">
    <citation type="submission" date="2015-06" db="UniProtKB">
        <authorList>
            <consortium name="EnsemblFungi"/>
        </authorList>
    </citation>
    <scope>IDENTIFICATION</scope>
    <source>
        <strain evidence="2">ATCC 64411</strain>
    </source>
</reference>